<dbReference type="AlphaFoldDB" id="A0A6N8EDJ9"/>
<evidence type="ECO:0000313" key="3">
    <source>
        <dbReference type="Proteomes" id="UP000434044"/>
    </source>
</evidence>
<dbReference type="OrthoDB" id="9800341at2"/>
<evidence type="ECO:0000313" key="2">
    <source>
        <dbReference type="EMBL" id="MTW21550.1"/>
    </source>
</evidence>
<accession>A0A6N8EDJ9</accession>
<proteinExistence type="predicted"/>
<organism evidence="2 3">
    <name type="scientific">Allochromatium palmeri</name>
    <dbReference type="NCBI Taxonomy" id="231048"/>
    <lineage>
        <taxon>Bacteria</taxon>
        <taxon>Pseudomonadati</taxon>
        <taxon>Pseudomonadota</taxon>
        <taxon>Gammaproteobacteria</taxon>
        <taxon>Chromatiales</taxon>
        <taxon>Chromatiaceae</taxon>
        <taxon>Allochromatium</taxon>
    </lineage>
</organism>
<dbReference type="Proteomes" id="UP000434044">
    <property type="component" value="Unassembled WGS sequence"/>
</dbReference>
<keyword evidence="3" id="KW-1185">Reference proteome</keyword>
<dbReference type="EMBL" id="WNKT01000020">
    <property type="protein sequence ID" value="MTW21550.1"/>
    <property type="molecule type" value="Genomic_DNA"/>
</dbReference>
<gene>
    <name evidence="2" type="ORF">GJ668_10665</name>
</gene>
<dbReference type="PANTHER" id="PTHR35812">
    <property type="entry name" value="LIPOPROTEIN"/>
    <property type="match status" value="1"/>
</dbReference>
<feature type="domain" description="Lcl C-terminal" evidence="1">
    <location>
        <begin position="380"/>
        <end position="520"/>
    </location>
</feature>
<evidence type="ECO:0000259" key="1">
    <source>
        <dbReference type="Pfam" id="PF07603"/>
    </source>
</evidence>
<feature type="domain" description="Lcl C-terminal" evidence="1">
    <location>
        <begin position="216"/>
        <end position="364"/>
    </location>
</feature>
<dbReference type="InterPro" id="IPR011460">
    <property type="entry name" value="Lcl_C"/>
</dbReference>
<sequence>MEHCKTTWSVGVVFHPPLIVRRVSALVYSGHFSRRPHRNVTTSSRFPPSSSLFVCHTRWQATMIEDIHMSISRYSQTAATALFCIIGASVTGVSAQPNGGHGGDPGGMHHRPPPPPEAIEACAELTVQEACQFTSPRGTVEGLCILPPNGDQTLVCAPNFSAQRSTDPYAIVDTGQSACYADSGDAIACPAQGRAFSGQDAQHQGQAPNFADNGDGTIIDRVTGLIWQQSTDTNGDGLLNVADKLSYAQALSYCENLSLADQDDWRLPDIKTLYSLIDFRGRDPSGYEETDTAGLIPFIDTTYFDFAYGDTSAGERIIDAQYASSTLYVGGDLLFGVNFADGRIKGYGLNLFGREKTFPVLCVRGHEAYGYNDFVDNGDGTISDRATGLMWARDDSGSDIPGGLNWEQALAWVESQNTARYLGYSDWRLPNVKELQGLVDYSRSPETTASAAIDPRFNATAIINEAGQTDFPFYWRAAPPTPTGRTIPARRAPMSPSVARWGSSMVNGSTSTARAHNAVIRKPVIQLTSPPVAVLRVMRSVSTIRCVWCAMIGGGHEWCAQRSRRSVIDDAGHGGDGQPAVPRSIADGGTTGFHARYQRLGLARWRDSK</sequence>
<protein>
    <submittedName>
        <fullName evidence="2">DUF1566 domain-containing protein</fullName>
    </submittedName>
</protein>
<dbReference type="PANTHER" id="PTHR35812:SF1">
    <property type="entry name" value="LIPOPROTEIN"/>
    <property type="match status" value="1"/>
</dbReference>
<name>A0A6N8EDJ9_9GAMM</name>
<dbReference type="Pfam" id="PF07603">
    <property type="entry name" value="Lcl_C"/>
    <property type="match status" value="2"/>
</dbReference>
<comment type="caution">
    <text evidence="2">The sequence shown here is derived from an EMBL/GenBank/DDBJ whole genome shotgun (WGS) entry which is preliminary data.</text>
</comment>
<reference evidence="2 3" key="1">
    <citation type="submission" date="2019-11" db="EMBL/GenBank/DDBJ databases">
        <title>Whole-genome sequence of the anaerobic purple sulfur bacterium Allochromatium palmeri DSM 15591.</title>
        <authorList>
            <person name="Kyndt J.A."/>
            <person name="Meyer T.E."/>
        </authorList>
    </citation>
    <scope>NUCLEOTIDE SEQUENCE [LARGE SCALE GENOMIC DNA]</scope>
    <source>
        <strain evidence="2 3">DSM 15591</strain>
    </source>
</reference>